<keyword evidence="1" id="KW-0547">Nucleotide-binding</keyword>
<dbReference type="PROSITE" id="PS50045">
    <property type="entry name" value="SIGMA54_INTERACT_4"/>
    <property type="match status" value="1"/>
</dbReference>
<dbReference type="CDD" id="cd00130">
    <property type="entry name" value="PAS"/>
    <property type="match status" value="1"/>
</dbReference>
<dbReference type="InterPro" id="IPR027417">
    <property type="entry name" value="P-loop_NTPase"/>
</dbReference>
<protein>
    <submittedName>
        <fullName evidence="5">Sigma 54-interacting transcriptional regulator</fullName>
    </submittedName>
</protein>
<dbReference type="InterPro" id="IPR000014">
    <property type="entry name" value="PAS"/>
</dbReference>
<dbReference type="Gene3D" id="1.10.8.60">
    <property type="match status" value="1"/>
</dbReference>
<dbReference type="SMART" id="SM00091">
    <property type="entry name" value="PAS"/>
    <property type="match status" value="1"/>
</dbReference>
<dbReference type="SUPFAM" id="SSF55785">
    <property type="entry name" value="PYP-like sensor domain (PAS domain)"/>
    <property type="match status" value="1"/>
</dbReference>
<dbReference type="Pfam" id="PF00158">
    <property type="entry name" value="Sigma54_activat"/>
    <property type="match status" value="1"/>
</dbReference>
<proteinExistence type="predicted"/>
<sequence length="704" mass="79814">MSNQKKELILLAGTNDTRKTLSAQLEEVIGDWFDIESYSLEENFPSPFRNKLIILTSYLLEEDFKDAIGEGCHVLVAKRVINYEYIDKLLAIPEGTRALYVSDYAQNCYDSISMLQQLGIDHIDYIPHYPGCKPAPDITYAITPGELGLIPPFITTVIDIGTRLIDITSMMEILSHIGLLAEKGESISFKNIRSIIDLNKKLARSNRESEHLNKHFKRVLDGVDDGILAIDELGRITVFNEILETVFKVSSKQAIGRLLKEVIPNQDLITYILADHTEESRCFTFMQNEFIVQRFMLQTENSTVATFKDMNQTIKMERTLRRELVKKGFVAKYTFQDIVGSSPAIQNTKLIAGKLAKTDLTVLIEGESGTGKELFSSAIHNASFRSNATYLALNCSSLPEDLMESELFGYEEGAFTGAKKGGKTGVFEQANGGTIFLDEIGDISLKLQARLLRVLQEKEIMRIGGSKIIPIDVRVIAATNKDLLKMIELGKFREDLYHRLKVLYLHLPELRKRKEDFMELIQHIIHLSGRNNVKILPEVIHRLSQYEWYGNVRELKNTIDYMLAVCDNYTVTLNDIPDTHFFQRPSSSGVKGDLMYRIESGTAASVEIPIKKAVGGVVDDKDLLMILQTIYTFNQSGESIGRKKIAEQTRWWNKELTEQQVRHRIELLEHQGYILIYRGRSGIKVTQTGLNWMNSLTSEVTSGM</sequence>
<dbReference type="PROSITE" id="PS00675">
    <property type="entry name" value="SIGMA54_INTERACT_1"/>
    <property type="match status" value="1"/>
</dbReference>
<name>A0ABU3RKR6_9BACL</name>
<evidence type="ECO:0000313" key="6">
    <source>
        <dbReference type="Proteomes" id="UP001260980"/>
    </source>
</evidence>
<accession>A0ABU3RKR6</accession>
<organism evidence="5 6">
    <name type="scientific">Paenibacillus violae</name>
    <dbReference type="NCBI Taxonomy" id="3077234"/>
    <lineage>
        <taxon>Bacteria</taxon>
        <taxon>Bacillati</taxon>
        <taxon>Bacillota</taxon>
        <taxon>Bacilli</taxon>
        <taxon>Bacillales</taxon>
        <taxon>Paenibacillaceae</taxon>
        <taxon>Paenibacillus</taxon>
    </lineage>
</organism>
<dbReference type="RefSeq" id="WP_315954836.1">
    <property type="nucleotide sequence ID" value="NZ_JAWCUD010000011.1"/>
</dbReference>
<evidence type="ECO:0000256" key="1">
    <source>
        <dbReference type="ARBA" id="ARBA00022741"/>
    </source>
</evidence>
<dbReference type="CDD" id="cd00009">
    <property type="entry name" value="AAA"/>
    <property type="match status" value="1"/>
</dbReference>
<comment type="caution">
    <text evidence="5">The sequence shown here is derived from an EMBL/GenBank/DDBJ whole genome shotgun (WGS) entry which is preliminary data.</text>
</comment>
<dbReference type="InterPro" id="IPR003593">
    <property type="entry name" value="AAA+_ATPase"/>
</dbReference>
<feature type="domain" description="PAS" evidence="4">
    <location>
        <begin position="212"/>
        <end position="267"/>
    </location>
</feature>
<dbReference type="Gene3D" id="1.10.10.10">
    <property type="entry name" value="Winged helix-like DNA-binding domain superfamily/Winged helix DNA-binding domain"/>
    <property type="match status" value="1"/>
</dbReference>
<dbReference type="EMBL" id="JAWCUD010000011">
    <property type="protein sequence ID" value="MDU0204866.1"/>
    <property type="molecule type" value="Genomic_DNA"/>
</dbReference>
<dbReference type="PROSITE" id="PS00676">
    <property type="entry name" value="SIGMA54_INTERACT_2"/>
    <property type="match status" value="1"/>
</dbReference>
<dbReference type="Pfam" id="PF25601">
    <property type="entry name" value="AAA_lid_14"/>
    <property type="match status" value="1"/>
</dbReference>
<evidence type="ECO:0000256" key="2">
    <source>
        <dbReference type="ARBA" id="ARBA00022840"/>
    </source>
</evidence>
<dbReference type="PANTHER" id="PTHR32071">
    <property type="entry name" value="TRANSCRIPTIONAL REGULATORY PROTEIN"/>
    <property type="match status" value="1"/>
</dbReference>
<evidence type="ECO:0000313" key="5">
    <source>
        <dbReference type="EMBL" id="MDU0204866.1"/>
    </source>
</evidence>
<dbReference type="PROSITE" id="PS50112">
    <property type="entry name" value="PAS"/>
    <property type="match status" value="1"/>
</dbReference>
<dbReference type="SUPFAM" id="SSF52540">
    <property type="entry name" value="P-loop containing nucleoside triphosphate hydrolases"/>
    <property type="match status" value="1"/>
</dbReference>
<dbReference type="Proteomes" id="UP001260980">
    <property type="component" value="Unassembled WGS sequence"/>
</dbReference>
<feature type="domain" description="Sigma-54 factor interaction" evidence="3">
    <location>
        <begin position="338"/>
        <end position="564"/>
    </location>
</feature>
<dbReference type="InterPro" id="IPR002078">
    <property type="entry name" value="Sigma_54_int"/>
</dbReference>
<dbReference type="PANTHER" id="PTHR32071:SF57">
    <property type="entry name" value="C4-DICARBOXYLATE TRANSPORT TRANSCRIPTIONAL REGULATORY PROTEIN DCTD"/>
    <property type="match status" value="1"/>
</dbReference>
<dbReference type="InterPro" id="IPR025662">
    <property type="entry name" value="Sigma_54_int_dom_ATP-bd_1"/>
</dbReference>
<dbReference type="InterPro" id="IPR035965">
    <property type="entry name" value="PAS-like_dom_sf"/>
</dbReference>
<keyword evidence="6" id="KW-1185">Reference proteome</keyword>
<dbReference type="Pfam" id="PF00989">
    <property type="entry name" value="PAS"/>
    <property type="match status" value="1"/>
</dbReference>
<dbReference type="Gene3D" id="3.30.450.20">
    <property type="entry name" value="PAS domain"/>
    <property type="match status" value="1"/>
</dbReference>
<keyword evidence="2" id="KW-0067">ATP-binding</keyword>
<dbReference type="SMART" id="SM00382">
    <property type="entry name" value="AAA"/>
    <property type="match status" value="1"/>
</dbReference>
<gene>
    <name evidence="5" type="ORF">RQP52_27675</name>
</gene>
<dbReference type="InterPro" id="IPR025943">
    <property type="entry name" value="Sigma_54_int_dom_ATP-bd_2"/>
</dbReference>
<dbReference type="InterPro" id="IPR036388">
    <property type="entry name" value="WH-like_DNA-bd_sf"/>
</dbReference>
<evidence type="ECO:0000259" key="4">
    <source>
        <dbReference type="PROSITE" id="PS50112"/>
    </source>
</evidence>
<dbReference type="InterPro" id="IPR013767">
    <property type="entry name" value="PAS_fold"/>
</dbReference>
<reference evidence="5 6" key="1">
    <citation type="submission" date="2023-10" db="EMBL/GenBank/DDBJ databases">
        <title>Paenibacillus strain PFR10 Genome sequencing and assembly.</title>
        <authorList>
            <person name="Kim I."/>
        </authorList>
    </citation>
    <scope>NUCLEOTIDE SEQUENCE [LARGE SCALE GENOMIC DNA]</scope>
    <source>
        <strain evidence="5 6">PFR10</strain>
    </source>
</reference>
<evidence type="ECO:0000259" key="3">
    <source>
        <dbReference type="PROSITE" id="PS50045"/>
    </source>
</evidence>
<dbReference type="Gene3D" id="3.40.50.300">
    <property type="entry name" value="P-loop containing nucleotide triphosphate hydrolases"/>
    <property type="match status" value="1"/>
</dbReference>
<dbReference type="InterPro" id="IPR058031">
    <property type="entry name" value="AAA_lid_NorR"/>
</dbReference>